<dbReference type="InterPro" id="IPR001497">
    <property type="entry name" value="MethylDNA_cys_MeTrfase_AS"/>
</dbReference>
<keyword evidence="8" id="KW-0227">DNA damage</keyword>
<dbReference type="RefSeq" id="WP_078717903.1">
    <property type="nucleotide sequence ID" value="NZ_FUYC01000014.1"/>
</dbReference>
<evidence type="ECO:0000313" key="12">
    <source>
        <dbReference type="EMBL" id="SKA91565.1"/>
    </source>
</evidence>
<dbReference type="InterPro" id="IPR036388">
    <property type="entry name" value="WH-like_DNA-bd_sf"/>
</dbReference>
<dbReference type="AlphaFoldDB" id="A0A1T4XR61"/>
<evidence type="ECO:0000256" key="2">
    <source>
        <dbReference type="ARBA" id="ARBA00003317"/>
    </source>
</evidence>
<dbReference type="Pfam" id="PF01035">
    <property type="entry name" value="DNA_binding_1"/>
    <property type="match status" value="1"/>
</dbReference>
<keyword evidence="6 12" id="KW-0489">Methyltransferase</keyword>
<reference evidence="12 13" key="1">
    <citation type="submission" date="2017-02" db="EMBL/GenBank/DDBJ databases">
        <authorList>
            <person name="Peterson S.W."/>
        </authorList>
    </citation>
    <scope>NUCLEOTIDE SEQUENCE [LARGE SCALE GENOMIC DNA]</scope>
    <source>
        <strain evidence="12 13">DSM 16080</strain>
    </source>
</reference>
<comment type="catalytic activity">
    <reaction evidence="10">
        <text>a 6-O-methyl-2'-deoxyguanosine in DNA + L-cysteinyl-[protein] = S-methyl-L-cysteinyl-[protein] + a 2'-deoxyguanosine in DNA</text>
        <dbReference type="Rhea" id="RHEA:24000"/>
        <dbReference type="Rhea" id="RHEA-COMP:10131"/>
        <dbReference type="Rhea" id="RHEA-COMP:10132"/>
        <dbReference type="Rhea" id="RHEA-COMP:11367"/>
        <dbReference type="Rhea" id="RHEA-COMP:11368"/>
        <dbReference type="ChEBI" id="CHEBI:29950"/>
        <dbReference type="ChEBI" id="CHEBI:82612"/>
        <dbReference type="ChEBI" id="CHEBI:85445"/>
        <dbReference type="ChEBI" id="CHEBI:85448"/>
        <dbReference type="EC" id="2.1.1.63"/>
    </reaction>
</comment>
<gene>
    <name evidence="12" type="ORF">SAMN02745704_02356</name>
</gene>
<dbReference type="EC" id="2.1.1.63" evidence="4"/>
<evidence type="ECO:0000256" key="4">
    <source>
        <dbReference type="ARBA" id="ARBA00011918"/>
    </source>
</evidence>
<evidence type="ECO:0000256" key="10">
    <source>
        <dbReference type="ARBA" id="ARBA00049348"/>
    </source>
</evidence>
<dbReference type="InterPro" id="IPR036217">
    <property type="entry name" value="MethylDNA_cys_MeTrfase_DNAb"/>
</dbReference>
<name>A0A1T4XR61_9BACT</name>
<dbReference type="PROSITE" id="PS00374">
    <property type="entry name" value="MGMT"/>
    <property type="match status" value="1"/>
</dbReference>
<evidence type="ECO:0000256" key="6">
    <source>
        <dbReference type="ARBA" id="ARBA00022603"/>
    </source>
</evidence>
<comment type="function">
    <text evidence="2">Involved in the cellular defense against the biological effects of O6-methylguanine (O6-MeG) and O4-methylthymine (O4-MeT) in DNA. Repairs the methylated nucleobase in DNA by stoichiometrically transferring the methyl group to a cysteine residue in the enzyme. This is a suicide reaction: the enzyme is irreversibly inactivated.</text>
</comment>
<feature type="domain" description="Methylated-DNA-[protein]-cysteine S-methyltransferase DNA binding" evidence="11">
    <location>
        <begin position="80"/>
        <end position="161"/>
    </location>
</feature>
<keyword evidence="9" id="KW-0234">DNA repair</keyword>
<protein>
    <recommendedName>
        <fullName evidence="5">Methylated-DNA--protein-cysteine methyltransferase</fullName>
        <ecNumber evidence="4">2.1.1.63</ecNumber>
    </recommendedName>
</protein>
<dbReference type="GO" id="GO:0003908">
    <property type="term" value="F:methylated-DNA-[protein]-cysteine S-methyltransferase activity"/>
    <property type="evidence" value="ECO:0007669"/>
    <property type="project" value="UniProtKB-EC"/>
</dbReference>
<dbReference type="Gene3D" id="1.10.10.10">
    <property type="entry name" value="Winged helix-like DNA-binding domain superfamily/Winged helix DNA-binding domain"/>
    <property type="match status" value="1"/>
</dbReference>
<accession>A0A1T4XR61</accession>
<evidence type="ECO:0000256" key="8">
    <source>
        <dbReference type="ARBA" id="ARBA00022763"/>
    </source>
</evidence>
<keyword evidence="13" id="KW-1185">Reference proteome</keyword>
<comment type="catalytic activity">
    <reaction evidence="1">
        <text>a 4-O-methyl-thymidine in DNA + L-cysteinyl-[protein] = a thymidine in DNA + S-methyl-L-cysteinyl-[protein]</text>
        <dbReference type="Rhea" id="RHEA:53428"/>
        <dbReference type="Rhea" id="RHEA-COMP:10131"/>
        <dbReference type="Rhea" id="RHEA-COMP:10132"/>
        <dbReference type="Rhea" id="RHEA-COMP:13555"/>
        <dbReference type="Rhea" id="RHEA-COMP:13556"/>
        <dbReference type="ChEBI" id="CHEBI:29950"/>
        <dbReference type="ChEBI" id="CHEBI:82612"/>
        <dbReference type="ChEBI" id="CHEBI:137386"/>
        <dbReference type="ChEBI" id="CHEBI:137387"/>
        <dbReference type="EC" id="2.1.1.63"/>
    </reaction>
</comment>
<dbReference type="InterPro" id="IPR014048">
    <property type="entry name" value="MethylDNA_cys_MeTrfase_DNA-bd"/>
</dbReference>
<dbReference type="PANTHER" id="PTHR46460:SF1">
    <property type="entry name" value="METHYLATED-DNA--PROTEIN-CYSTEINE METHYLTRANSFERASE"/>
    <property type="match status" value="1"/>
</dbReference>
<dbReference type="CDD" id="cd06445">
    <property type="entry name" value="ATase"/>
    <property type="match status" value="1"/>
</dbReference>
<dbReference type="GO" id="GO:0006281">
    <property type="term" value="P:DNA repair"/>
    <property type="evidence" value="ECO:0007669"/>
    <property type="project" value="UniProtKB-KW"/>
</dbReference>
<evidence type="ECO:0000313" key="13">
    <source>
        <dbReference type="Proteomes" id="UP000190027"/>
    </source>
</evidence>
<dbReference type="Proteomes" id="UP000190027">
    <property type="component" value="Unassembled WGS sequence"/>
</dbReference>
<dbReference type="GO" id="GO:0032259">
    <property type="term" value="P:methylation"/>
    <property type="evidence" value="ECO:0007669"/>
    <property type="project" value="UniProtKB-KW"/>
</dbReference>
<proteinExistence type="inferred from homology"/>
<evidence type="ECO:0000256" key="9">
    <source>
        <dbReference type="ARBA" id="ARBA00023204"/>
    </source>
</evidence>
<evidence type="ECO:0000259" key="11">
    <source>
        <dbReference type="Pfam" id="PF01035"/>
    </source>
</evidence>
<sequence length="166" mass="17675">MFEGIHPRTEYLEAGRLGLTLQWSVRGLCGMELRWSVGTGPDAALSAWGRAMQGALAAYVQGRDAPWPAVPLDDTGLTAFTRLILRTLRDRVGYGCTVAYGELAAMAGRPGAARAVGGALGRNPWPLLVPCHRVVGAGGALTGFTNPCGLDMKRYLLMCESRSLAE</sequence>
<evidence type="ECO:0000256" key="5">
    <source>
        <dbReference type="ARBA" id="ARBA00015377"/>
    </source>
</evidence>
<keyword evidence="7 12" id="KW-0808">Transferase</keyword>
<dbReference type="EMBL" id="FUYC01000014">
    <property type="protein sequence ID" value="SKA91565.1"/>
    <property type="molecule type" value="Genomic_DNA"/>
</dbReference>
<organism evidence="12 13">
    <name type="scientific">Paucidesulfovibrio gracilis DSM 16080</name>
    <dbReference type="NCBI Taxonomy" id="1121449"/>
    <lineage>
        <taxon>Bacteria</taxon>
        <taxon>Pseudomonadati</taxon>
        <taxon>Thermodesulfobacteriota</taxon>
        <taxon>Desulfovibrionia</taxon>
        <taxon>Desulfovibrionales</taxon>
        <taxon>Desulfovibrionaceae</taxon>
        <taxon>Paucidesulfovibrio</taxon>
    </lineage>
</organism>
<dbReference type="SUPFAM" id="SSF46767">
    <property type="entry name" value="Methylated DNA-protein cysteine methyltransferase, C-terminal domain"/>
    <property type="match status" value="1"/>
</dbReference>
<dbReference type="STRING" id="1121449.SAMN02745704_02356"/>
<evidence type="ECO:0000256" key="1">
    <source>
        <dbReference type="ARBA" id="ARBA00001286"/>
    </source>
</evidence>
<comment type="similarity">
    <text evidence="3">Belongs to the MGMT family.</text>
</comment>
<dbReference type="FunFam" id="1.10.10.10:FF:000214">
    <property type="entry name" value="Methylated-DNA--protein-cysteine methyltransferase"/>
    <property type="match status" value="1"/>
</dbReference>
<evidence type="ECO:0000256" key="7">
    <source>
        <dbReference type="ARBA" id="ARBA00022679"/>
    </source>
</evidence>
<evidence type="ECO:0000256" key="3">
    <source>
        <dbReference type="ARBA" id="ARBA00008711"/>
    </source>
</evidence>
<dbReference type="NCBIfam" id="TIGR00589">
    <property type="entry name" value="ogt"/>
    <property type="match status" value="1"/>
</dbReference>
<dbReference type="PANTHER" id="PTHR46460">
    <property type="entry name" value="METHYLATED-DNA--PROTEIN-CYSTEINE METHYLTRANSFERASE"/>
    <property type="match status" value="1"/>
</dbReference>